<reference evidence="1" key="2">
    <citation type="journal article" date="2000" name="J. Mol. Biol.">
        <title>Archaeal homologs of eukaryotic methylation guide small nucleolar RNAs: lessons from the Pyrococcus genomes.</title>
        <authorList>
            <person name="Gaspin C."/>
            <person name="Cavaille J."/>
            <person name="Erauso G."/>
        </authorList>
    </citation>
    <scope>NUCLEOTIDE SEQUENCE</scope>
    <source>
        <strain evidence="1">Orsay</strain>
    </source>
</reference>
<evidence type="ECO:0000313" key="1">
    <source>
        <dbReference type="EMBL" id="CAB50409.1"/>
    </source>
</evidence>
<dbReference type="KEGG" id="pab:PAB0997"/>
<dbReference type="InterPro" id="IPR037175">
    <property type="entry name" value="KFase_sf"/>
</dbReference>
<name>Q9UYK3_PYRAB</name>
<proteinExistence type="predicted"/>
<keyword evidence="3" id="KW-1185">Reference proteome</keyword>
<evidence type="ECO:0000313" key="3">
    <source>
        <dbReference type="Proteomes" id="UP000000810"/>
    </source>
</evidence>
<dbReference type="STRING" id="272844.PAB0997"/>
<dbReference type="Proteomes" id="UP000009139">
    <property type="component" value="Chromosome"/>
</dbReference>
<protein>
    <submittedName>
        <fullName evidence="1">Cyclase related protein</fullName>
    </submittedName>
</protein>
<reference evidence="1 3" key="4">
    <citation type="journal article" date="2003" name="Mol. Microbiol.">
        <title>An integrated analysis of the genome of the hyperthermophilic archaeon Pyrococcus abyssi.</title>
        <authorList>
            <person name="Cohen G."/>
            <person name="Barbe V."/>
            <person name="Flament D."/>
            <person name="Galperin M."/>
            <person name="Heilig R."/>
            <person name="Ripp R."/>
            <person name="Lecompte O."/>
            <person name="Prieur D."/>
            <person name="Poch O."/>
            <person name="Quellerou J."/>
            <person name="Thierry J.C."/>
            <person name="Van der Oost J."/>
            <person name="Weissenbach J."/>
            <person name="Zivanovic Y."/>
            <person name="Forterre P."/>
        </authorList>
    </citation>
    <scope>NUCLEOTIDE SEQUENCE [LARGE SCALE GENOMIC DNA]</scope>
    <source>
        <strain evidence="3">GE5 / Orsay</strain>
        <strain evidence="1">Orsay</strain>
    </source>
</reference>
<organism evidence="1 3">
    <name type="scientific">Pyrococcus abyssi (strain GE5 / Orsay)</name>
    <dbReference type="NCBI Taxonomy" id="272844"/>
    <lineage>
        <taxon>Archaea</taxon>
        <taxon>Methanobacteriati</taxon>
        <taxon>Methanobacteriota</taxon>
        <taxon>Thermococci</taxon>
        <taxon>Thermococcales</taxon>
        <taxon>Thermococcaceae</taxon>
        <taxon>Pyrococcus</taxon>
    </lineage>
</organism>
<dbReference type="EMBL" id="HE613800">
    <property type="protein sequence ID" value="CCE70957.1"/>
    <property type="molecule type" value="Genomic_DNA"/>
</dbReference>
<accession>Q9UYK3</accession>
<reference evidence="1" key="3">
    <citation type="journal article" date="2001" name="Genome Res.">
        <title>Genome evolution at the genus level: comparison of three complete genomes of hyperthermophilic archaea.</title>
        <authorList>
            <person name="Lecompte O."/>
            <person name="Ripp R."/>
            <person name="Puzos-Barbe V."/>
            <person name="Duprat S."/>
            <person name="Heilig R."/>
            <person name="Dietrich J."/>
            <person name="Thierry J.C."/>
            <person name="Poch O."/>
        </authorList>
    </citation>
    <scope>NUCLEOTIDE SEQUENCE</scope>
    <source>
        <strain evidence="1">Orsay</strain>
    </source>
</reference>
<evidence type="ECO:0000313" key="2">
    <source>
        <dbReference type="EMBL" id="CCE70957.1"/>
    </source>
</evidence>
<gene>
    <name evidence="1" type="ordered locus">PAB0997</name>
</gene>
<sequence length="217" mass="23918">MCYIKFTSALSKGKITATKEIDKSQIIVRLSMIVDLSVELSEETRVYPGDPRVEIIPWAREEFYMNLLKLGEHSGTHVDAPIHFIPNGKAINELPLEKFIGEGIVIDAREKIEIPQEVEGKIVLLLTGGKEITIEIAKELVDRNVKAVGIDGMSIGNEEVHKVLLSAEIPIYENLVNLEKLIGRRFLFVGLPLKIRKGSGSPVRAVAIIMDGAPAGI</sequence>
<dbReference type="PANTHER" id="PTHR31118">
    <property type="entry name" value="CYCLASE-LIKE PROTEIN 2"/>
    <property type="match status" value="1"/>
</dbReference>
<dbReference type="Pfam" id="PF04199">
    <property type="entry name" value="Cyclase"/>
    <property type="match status" value="1"/>
</dbReference>
<dbReference type="GO" id="GO:0019441">
    <property type="term" value="P:L-tryptophan catabolic process to kynurenine"/>
    <property type="evidence" value="ECO:0007669"/>
    <property type="project" value="InterPro"/>
</dbReference>
<dbReference type="EMBL" id="AJ248287">
    <property type="protein sequence ID" value="CAB50409.1"/>
    <property type="molecule type" value="Genomic_DNA"/>
</dbReference>
<evidence type="ECO:0000313" key="4">
    <source>
        <dbReference type="Proteomes" id="UP000009139"/>
    </source>
</evidence>
<reference evidence="2 4" key="5">
    <citation type="journal article" date="2012" name="Curr. Microbiol.">
        <title>Re-annotation of two hyperthermophilic archaea Pyrococcus abyssi GE5 and Pyrococcus furiosus DSM 3638.</title>
        <authorList>
            <person name="Gao J."/>
            <person name="Wang J."/>
        </authorList>
    </citation>
    <scope>GENOME REANNOTATION</scope>
    <source>
        <strain evidence="2">GE5</strain>
        <strain evidence="4">GE5 / Orsay</strain>
    </source>
</reference>
<reference evidence="1" key="1">
    <citation type="submission" date="1999-07" db="EMBL/GenBank/DDBJ databases">
        <authorList>
            <person name="Genoscope"/>
        </authorList>
    </citation>
    <scope>NUCLEOTIDE SEQUENCE</scope>
    <source>
        <strain evidence="1">Orsay</strain>
    </source>
</reference>
<dbReference type="HOGENOM" id="CLU_030671_3_2_2"/>
<dbReference type="PIR" id="D75064">
    <property type="entry name" value="D75064"/>
</dbReference>
<dbReference type="Proteomes" id="UP000000810">
    <property type="component" value="Chromosome"/>
</dbReference>
<dbReference type="SUPFAM" id="SSF102198">
    <property type="entry name" value="Putative cyclase"/>
    <property type="match status" value="1"/>
</dbReference>
<dbReference type="Gene3D" id="3.50.30.50">
    <property type="entry name" value="Putative cyclase"/>
    <property type="match status" value="1"/>
</dbReference>
<dbReference type="GO" id="GO:0004061">
    <property type="term" value="F:arylformamidase activity"/>
    <property type="evidence" value="ECO:0007669"/>
    <property type="project" value="InterPro"/>
</dbReference>
<dbReference type="eggNOG" id="arCOG02462">
    <property type="taxonomic scope" value="Archaea"/>
</dbReference>
<dbReference type="InterPro" id="IPR007325">
    <property type="entry name" value="KFase/CYL"/>
</dbReference>
<dbReference type="PANTHER" id="PTHR31118:SF12">
    <property type="entry name" value="CYCLASE-LIKE PROTEIN 2"/>
    <property type="match status" value="1"/>
</dbReference>
<dbReference type="AlphaFoldDB" id="Q9UYK3"/>